<evidence type="ECO:0000256" key="1">
    <source>
        <dbReference type="SAM" id="Coils"/>
    </source>
</evidence>
<feature type="chain" id="PRO_5047373910" evidence="3">
    <location>
        <begin position="25"/>
        <end position="383"/>
    </location>
</feature>
<keyword evidence="2" id="KW-1133">Transmembrane helix</keyword>
<dbReference type="InterPro" id="IPR030832">
    <property type="entry name" value="Acidic_LPXTA"/>
</dbReference>
<keyword evidence="5" id="KW-1185">Reference proteome</keyword>
<gene>
    <name evidence="4" type="ORF">QQS35_08805</name>
</gene>
<evidence type="ECO:0000313" key="4">
    <source>
        <dbReference type="EMBL" id="MDL4840543.1"/>
    </source>
</evidence>
<dbReference type="EMBL" id="JASTZU010000031">
    <property type="protein sequence ID" value="MDL4840543.1"/>
    <property type="molecule type" value="Genomic_DNA"/>
</dbReference>
<proteinExistence type="predicted"/>
<comment type="caution">
    <text evidence="4">The sequence shown here is derived from an EMBL/GenBank/DDBJ whole genome shotgun (WGS) entry which is preliminary data.</text>
</comment>
<feature type="transmembrane region" description="Helical" evidence="2">
    <location>
        <begin position="357"/>
        <end position="375"/>
    </location>
</feature>
<dbReference type="Proteomes" id="UP001235343">
    <property type="component" value="Unassembled WGS sequence"/>
</dbReference>
<evidence type="ECO:0000256" key="2">
    <source>
        <dbReference type="SAM" id="Phobius"/>
    </source>
</evidence>
<evidence type="ECO:0000256" key="3">
    <source>
        <dbReference type="SAM" id="SignalP"/>
    </source>
</evidence>
<keyword evidence="2" id="KW-0472">Membrane</keyword>
<keyword evidence="2" id="KW-0812">Transmembrane</keyword>
<sequence length="383" mass="43803">MKRLVVVFMLVTLMVGINPLQIFAAPNEQELTTYLDEINWTKEELIDYLEFYELTLDDFSTLEELTDFLGTAITEENLNDLLEQYELTLEELTDLLVKNGELEQGQAIGDVFKFIEDLDAVIFIETPITDENLQALLDEYELTLEELESLLLENDDSLENYEYIEDLDMAIYLYQDVDLSELEAELQSLFSEFGLTDEELESLFDHFMNIDFLDVAFEEKLLELDERLSAFGDFESAEELTAEQIAELLDIFQDLLELMELDAKYYLVSGDEKNPISLSTLMQMTDPDGFDLLIELYNLEGGFLADVIITAEMFGSEILDGVTEDIKTVETIVKEQPQQQTVKTVNGAKMPNTASSYLDNALIGLFITLFGIFGLRKWKEKSA</sequence>
<dbReference type="SUPFAM" id="SSF53254">
    <property type="entry name" value="Phosphoglycerate mutase-like"/>
    <property type="match status" value="1"/>
</dbReference>
<reference evidence="4 5" key="1">
    <citation type="submission" date="2023-06" db="EMBL/GenBank/DDBJ databases">
        <title>Aquibacillus rhizosphaerae LR5S19.</title>
        <authorList>
            <person name="Sun J.-Q."/>
        </authorList>
    </citation>
    <scope>NUCLEOTIDE SEQUENCE [LARGE SCALE GENOMIC DNA]</scope>
    <source>
        <strain evidence="4 5">LR5S19</strain>
    </source>
</reference>
<feature type="signal peptide" evidence="3">
    <location>
        <begin position="1"/>
        <end position="24"/>
    </location>
</feature>
<feature type="coiled-coil region" evidence="1">
    <location>
        <begin position="130"/>
        <end position="157"/>
    </location>
</feature>
<evidence type="ECO:0000313" key="5">
    <source>
        <dbReference type="Proteomes" id="UP001235343"/>
    </source>
</evidence>
<keyword evidence="1" id="KW-0175">Coiled coil</keyword>
<name>A0ABT7L3U5_9BACI</name>
<keyword evidence="3" id="KW-0732">Signal</keyword>
<dbReference type="InterPro" id="IPR029033">
    <property type="entry name" value="His_PPase_superfam"/>
</dbReference>
<dbReference type="RefSeq" id="WP_285931618.1">
    <property type="nucleotide sequence ID" value="NZ_JASTZU010000031.1"/>
</dbReference>
<protein>
    <submittedName>
        <fullName evidence="4">Processed acidic surface protein</fullName>
    </submittedName>
</protein>
<dbReference type="NCBIfam" id="TIGR04383">
    <property type="entry name" value="acidic_w_LPXTA"/>
    <property type="match status" value="2"/>
</dbReference>
<organism evidence="4 5">
    <name type="scientific">Aquibacillus rhizosphaerae</name>
    <dbReference type="NCBI Taxonomy" id="3051431"/>
    <lineage>
        <taxon>Bacteria</taxon>
        <taxon>Bacillati</taxon>
        <taxon>Bacillota</taxon>
        <taxon>Bacilli</taxon>
        <taxon>Bacillales</taxon>
        <taxon>Bacillaceae</taxon>
        <taxon>Aquibacillus</taxon>
    </lineage>
</organism>
<accession>A0ABT7L3U5</accession>